<evidence type="ECO:0000313" key="2">
    <source>
        <dbReference type="Proteomes" id="UP000824120"/>
    </source>
</evidence>
<comment type="caution">
    <text evidence="1">The sequence shown here is derived from an EMBL/GenBank/DDBJ whole genome shotgun (WGS) entry which is preliminary data.</text>
</comment>
<keyword evidence="2" id="KW-1185">Reference proteome</keyword>
<organism evidence="1 2">
    <name type="scientific">Solanum commersonii</name>
    <name type="common">Commerson's wild potato</name>
    <name type="synonym">Commerson's nightshade</name>
    <dbReference type="NCBI Taxonomy" id="4109"/>
    <lineage>
        <taxon>Eukaryota</taxon>
        <taxon>Viridiplantae</taxon>
        <taxon>Streptophyta</taxon>
        <taxon>Embryophyta</taxon>
        <taxon>Tracheophyta</taxon>
        <taxon>Spermatophyta</taxon>
        <taxon>Magnoliopsida</taxon>
        <taxon>eudicotyledons</taxon>
        <taxon>Gunneridae</taxon>
        <taxon>Pentapetalae</taxon>
        <taxon>asterids</taxon>
        <taxon>lamiids</taxon>
        <taxon>Solanales</taxon>
        <taxon>Solanaceae</taxon>
        <taxon>Solanoideae</taxon>
        <taxon>Solaneae</taxon>
        <taxon>Solanum</taxon>
    </lineage>
</organism>
<protein>
    <submittedName>
        <fullName evidence="1">Uncharacterized protein</fullName>
    </submittedName>
</protein>
<dbReference type="Proteomes" id="UP000824120">
    <property type="component" value="Chromosome 3"/>
</dbReference>
<proteinExistence type="predicted"/>
<dbReference type="EMBL" id="JACXVP010000003">
    <property type="protein sequence ID" value="KAG5615038.1"/>
    <property type="molecule type" value="Genomic_DNA"/>
</dbReference>
<name>A0A9J5ZS47_SOLCO</name>
<dbReference type="AlphaFoldDB" id="A0A9J5ZS47"/>
<sequence length="69" mass="7256">MARGPLGSDFLCLAMPHDAKASSRPLLWAVVKTTDLVKDTDREVVRGFGTMIGQGWAALAFGLGVAPLA</sequence>
<gene>
    <name evidence="1" type="ORF">H5410_014862</name>
</gene>
<reference evidence="1 2" key="1">
    <citation type="submission" date="2020-09" db="EMBL/GenBank/DDBJ databases">
        <title>De no assembly of potato wild relative species, Solanum commersonii.</title>
        <authorList>
            <person name="Cho K."/>
        </authorList>
    </citation>
    <scope>NUCLEOTIDE SEQUENCE [LARGE SCALE GENOMIC DNA]</scope>
    <source>
        <strain evidence="1">LZ3.2</strain>
        <tissue evidence="1">Leaf</tissue>
    </source>
</reference>
<accession>A0A9J5ZS47</accession>
<evidence type="ECO:0000313" key="1">
    <source>
        <dbReference type="EMBL" id="KAG5615038.1"/>
    </source>
</evidence>